<feature type="compositionally biased region" description="Pro residues" evidence="1">
    <location>
        <begin position="87"/>
        <end position="102"/>
    </location>
</feature>
<dbReference type="STRING" id="1314781.A0A165C6U1"/>
<dbReference type="EMBL" id="KV426356">
    <property type="protein sequence ID" value="KZV81927.1"/>
    <property type="molecule type" value="Genomic_DNA"/>
</dbReference>
<protein>
    <submittedName>
        <fullName evidence="3">Uncharacterized protein</fullName>
    </submittedName>
</protein>
<feature type="compositionally biased region" description="Polar residues" evidence="1">
    <location>
        <begin position="23"/>
        <end position="37"/>
    </location>
</feature>
<feature type="compositionally biased region" description="Low complexity" evidence="1">
    <location>
        <begin position="54"/>
        <end position="68"/>
    </location>
</feature>
<dbReference type="InParanoid" id="A0A165C6U1"/>
<sequence>MRVLNIVLVFASAIGALARGIQPDQSSLRAPSSSLTGRSAHHERMTNAMRLRRGLPPLRPRVIPRQPLAGTPTTSDGLHLAARASPSPSPSSQPSGVPPPPSFEGVVKLTSKLDGSFVGFISKSFQIFGEFGVVTSLDDALSVSIAGLRSGLNGPVDVRGTNGAQSPVDFLGAVNGFASDSDVLSPGSSNYKYLAGVGSTPAWSSPASSNANAFTQATGIEEASESAIWFVNTFSKELSAQWINPDGKPALHTEVLFYPSDNVLVLTGDVAAFTADFGDAVPVTLSLFALSS</sequence>
<evidence type="ECO:0000313" key="4">
    <source>
        <dbReference type="Proteomes" id="UP000077266"/>
    </source>
</evidence>
<feature type="chain" id="PRO_5007855909" evidence="2">
    <location>
        <begin position="19"/>
        <end position="292"/>
    </location>
</feature>
<evidence type="ECO:0000256" key="1">
    <source>
        <dbReference type="SAM" id="MobiDB-lite"/>
    </source>
</evidence>
<dbReference type="AlphaFoldDB" id="A0A165C6U1"/>
<proteinExistence type="predicted"/>
<evidence type="ECO:0000256" key="2">
    <source>
        <dbReference type="SAM" id="SignalP"/>
    </source>
</evidence>
<dbReference type="OrthoDB" id="4584900at2759"/>
<keyword evidence="2" id="KW-0732">Signal</keyword>
<dbReference type="Proteomes" id="UP000077266">
    <property type="component" value="Unassembled WGS sequence"/>
</dbReference>
<evidence type="ECO:0000313" key="3">
    <source>
        <dbReference type="EMBL" id="KZV81927.1"/>
    </source>
</evidence>
<feature type="region of interest" description="Disordered" evidence="1">
    <location>
        <begin position="23"/>
        <end position="103"/>
    </location>
</feature>
<name>A0A165C6U1_EXIGL</name>
<feature type="signal peptide" evidence="2">
    <location>
        <begin position="1"/>
        <end position="18"/>
    </location>
</feature>
<reference evidence="3 4" key="1">
    <citation type="journal article" date="2016" name="Mol. Biol. Evol.">
        <title>Comparative Genomics of Early-Diverging Mushroom-Forming Fungi Provides Insights into the Origins of Lignocellulose Decay Capabilities.</title>
        <authorList>
            <person name="Nagy L.G."/>
            <person name="Riley R."/>
            <person name="Tritt A."/>
            <person name="Adam C."/>
            <person name="Daum C."/>
            <person name="Floudas D."/>
            <person name="Sun H."/>
            <person name="Yadav J.S."/>
            <person name="Pangilinan J."/>
            <person name="Larsson K.H."/>
            <person name="Matsuura K."/>
            <person name="Barry K."/>
            <person name="Labutti K."/>
            <person name="Kuo R."/>
            <person name="Ohm R.A."/>
            <person name="Bhattacharya S.S."/>
            <person name="Shirouzu T."/>
            <person name="Yoshinaga Y."/>
            <person name="Martin F.M."/>
            <person name="Grigoriev I.V."/>
            <person name="Hibbett D.S."/>
        </authorList>
    </citation>
    <scope>NUCLEOTIDE SEQUENCE [LARGE SCALE GENOMIC DNA]</scope>
    <source>
        <strain evidence="3 4">HHB12029</strain>
    </source>
</reference>
<gene>
    <name evidence="3" type="ORF">EXIGLDRAFT_703112</name>
</gene>
<keyword evidence="4" id="KW-1185">Reference proteome</keyword>
<organism evidence="3 4">
    <name type="scientific">Exidia glandulosa HHB12029</name>
    <dbReference type="NCBI Taxonomy" id="1314781"/>
    <lineage>
        <taxon>Eukaryota</taxon>
        <taxon>Fungi</taxon>
        <taxon>Dikarya</taxon>
        <taxon>Basidiomycota</taxon>
        <taxon>Agaricomycotina</taxon>
        <taxon>Agaricomycetes</taxon>
        <taxon>Auriculariales</taxon>
        <taxon>Exidiaceae</taxon>
        <taxon>Exidia</taxon>
    </lineage>
</organism>
<accession>A0A165C6U1</accession>